<dbReference type="InterPro" id="IPR053019">
    <property type="entry name" value="GATA_zinc_finger"/>
</dbReference>
<feature type="coiled-coil region" evidence="1">
    <location>
        <begin position="325"/>
        <end position="352"/>
    </location>
</feature>
<feature type="region of interest" description="Disordered" evidence="2">
    <location>
        <begin position="231"/>
        <end position="258"/>
    </location>
</feature>
<dbReference type="PANTHER" id="PTHR23353">
    <property type="entry name" value="RAB-GAP/TBC-RELATED"/>
    <property type="match status" value="1"/>
</dbReference>
<feature type="coiled-coil region" evidence="1">
    <location>
        <begin position="160"/>
        <end position="187"/>
    </location>
</feature>
<evidence type="ECO:0000313" key="4">
    <source>
        <dbReference type="Proteomes" id="UP000193944"/>
    </source>
</evidence>
<dbReference type="PANTHER" id="PTHR23353:SF36">
    <property type="entry name" value="LIM ZINC-BINDING DOMAIN-CONTAINING PROTEIN"/>
    <property type="match status" value="1"/>
</dbReference>
<evidence type="ECO:0000313" key="3">
    <source>
        <dbReference type="EMBL" id="ORX69833.1"/>
    </source>
</evidence>
<organism evidence="3 4">
    <name type="scientific">Anaeromyces robustus</name>
    <dbReference type="NCBI Taxonomy" id="1754192"/>
    <lineage>
        <taxon>Eukaryota</taxon>
        <taxon>Fungi</taxon>
        <taxon>Fungi incertae sedis</taxon>
        <taxon>Chytridiomycota</taxon>
        <taxon>Chytridiomycota incertae sedis</taxon>
        <taxon>Neocallimastigomycetes</taxon>
        <taxon>Neocallimastigales</taxon>
        <taxon>Neocallimastigaceae</taxon>
        <taxon>Anaeromyces</taxon>
    </lineage>
</organism>
<evidence type="ECO:0000256" key="2">
    <source>
        <dbReference type="SAM" id="MobiDB-lite"/>
    </source>
</evidence>
<protein>
    <submittedName>
        <fullName evidence="3">Uncharacterized protein</fullName>
    </submittedName>
</protein>
<dbReference type="Proteomes" id="UP000193944">
    <property type="component" value="Unassembled WGS sequence"/>
</dbReference>
<evidence type="ECO:0000256" key="1">
    <source>
        <dbReference type="SAM" id="Coils"/>
    </source>
</evidence>
<keyword evidence="1" id="KW-0175">Coiled coil</keyword>
<feature type="compositionally biased region" description="Basic and acidic residues" evidence="2">
    <location>
        <begin position="244"/>
        <end position="255"/>
    </location>
</feature>
<reference evidence="3 4" key="1">
    <citation type="submission" date="2016-08" db="EMBL/GenBank/DDBJ databases">
        <title>A Parts List for Fungal Cellulosomes Revealed by Comparative Genomics.</title>
        <authorList>
            <consortium name="DOE Joint Genome Institute"/>
            <person name="Haitjema C.H."/>
            <person name="Gilmore S.P."/>
            <person name="Henske J.K."/>
            <person name="Solomon K.V."/>
            <person name="De Groot R."/>
            <person name="Kuo A."/>
            <person name="Mondo S.J."/>
            <person name="Salamov A.A."/>
            <person name="Labutti K."/>
            <person name="Zhao Z."/>
            <person name="Chiniquy J."/>
            <person name="Barry K."/>
            <person name="Brewer H.M."/>
            <person name="Purvine S.O."/>
            <person name="Wright A.T."/>
            <person name="Boxma B."/>
            <person name="Van Alen T."/>
            <person name="Hackstein J.H."/>
            <person name="Baker S.E."/>
            <person name="Grigoriev I.V."/>
            <person name="O'Malley M.A."/>
        </authorList>
    </citation>
    <scope>NUCLEOTIDE SEQUENCE [LARGE SCALE GENOMIC DNA]</scope>
    <source>
        <strain evidence="3 4">S4</strain>
    </source>
</reference>
<keyword evidence="4" id="KW-1185">Reference proteome</keyword>
<accession>A0A1Y1W8J9</accession>
<name>A0A1Y1W8J9_9FUNG</name>
<feature type="compositionally biased region" description="Low complexity" evidence="2">
    <location>
        <begin position="1"/>
        <end position="27"/>
    </location>
</feature>
<dbReference type="EMBL" id="MCFG01000414">
    <property type="protein sequence ID" value="ORX69833.1"/>
    <property type="molecule type" value="Genomic_DNA"/>
</dbReference>
<proteinExistence type="predicted"/>
<comment type="caution">
    <text evidence="3">The sequence shown here is derived from an EMBL/GenBank/DDBJ whole genome shotgun (WGS) entry which is preliminary data.</text>
</comment>
<feature type="region of interest" description="Disordered" evidence="2">
    <location>
        <begin position="1"/>
        <end position="28"/>
    </location>
</feature>
<sequence length="620" mass="73499">MSSSSPNPNSSLYNKNRNNTDNINNSSDDIENEQKEELYNMYQQIVVLMKDIINIIELNKVDENNKINDNFENEEEDGDNELQKILCFIWDITCQEENSKLVVNCIDSSISIFLKLMTITKLERTQELCLGILGNIACFESLYYSLYENEILINIDDNNIIMKEKEKENENKNTEEIEMEKMNLKLKKAQYHLDIYKSIADYLLNFVLNNLQYLNYEERKKNKDIEINKIEEEEENSNSDNDNNDNKDDNKDNNEKNNVNKKFLQPKIFFDISESKTETIVSLLRIVYTLFRNNHFLMIDDTIQQKIVETLLEWIYLYTINNINEDEIEKNIEDIENGKENINNNNNNNNNNYEEAFLLDGINLSFKIIECFIQNHLYDSFLLQELFFNPNHKNYKVEIIILCLLHKCIPSETGWKILYWMIKEIQKIMTDFDSNIKNLKNNNTKLIIQSLLLNNSDALPQEGLNIQHPNLESQTGIKKKINPIIFNIIKYCKCCVKGIEQDAEETYGDIKQKVIQKWLYEFFTILMKRNHNNIKNNKLIKWCKDIIYDEDVEMDYMIKAQQLEALVHNTCCSILTLSDTFKIINSNNNDDDDKDWNFNYYECCKPIFNLLCQLWQEDSY</sequence>
<gene>
    <name evidence="3" type="ORF">BCR32DRAFT_272417</name>
</gene>
<dbReference type="OrthoDB" id="2156856at2759"/>
<dbReference type="AlphaFoldDB" id="A0A1Y1W8J9"/>
<reference evidence="3 4" key="2">
    <citation type="submission" date="2016-08" db="EMBL/GenBank/DDBJ databases">
        <title>Pervasive Adenine N6-methylation of Active Genes in Fungi.</title>
        <authorList>
            <consortium name="DOE Joint Genome Institute"/>
            <person name="Mondo S.J."/>
            <person name="Dannebaum R.O."/>
            <person name="Kuo R.C."/>
            <person name="Labutti K."/>
            <person name="Haridas S."/>
            <person name="Kuo A."/>
            <person name="Salamov A."/>
            <person name="Ahrendt S.R."/>
            <person name="Lipzen A."/>
            <person name="Sullivan W."/>
            <person name="Andreopoulos W.B."/>
            <person name="Clum A."/>
            <person name="Lindquist E."/>
            <person name="Daum C."/>
            <person name="Ramamoorthy G.K."/>
            <person name="Gryganskyi A."/>
            <person name="Culley D."/>
            <person name="Magnuson J.K."/>
            <person name="James T.Y."/>
            <person name="O'Malley M.A."/>
            <person name="Stajich J.E."/>
            <person name="Spatafora J.W."/>
            <person name="Visel A."/>
            <person name="Grigoriev I.V."/>
        </authorList>
    </citation>
    <scope>NUCLEOTIDE SEQUENCE [LARGE SCALE GENOMIC DNA]</scope>
    <source>
        <strain evidence="3 4">S4</strain>
    </source>
</reference>